<gene>
    <name evidence="11" type="ORF">FNF29_04281</name>
</gene>
<keyword evidence="2" id="KW-0808">Transferase</keyword>
<feature type="binding site" evidence="7">
    <location>
        <begin position="124"/>
        <end position="125"/>
    </location>
    <ligand>
        <name>ATP</name>
        <dbReference type="ChEBI" id="CHEBI:30616"/>
    </ligand>
</feature>
<organism evidence="11 12">
    <name type="scientific">Cafeteria roenbergensis</name>
    <name type="common">Marine flagellate</name>
    <dbReference type="NCBI Taxonomy" id="33653"/>
    <lineage>
        <taxon>Eukaryota</taxon>
        <taxon>Sar</taxon>
        <taxon>Stramenopiles</taxon>
        <taxon>Bigyra</taxon>
        <taxon>Opalozoa</taxon>
        <taxon>Bicosoecida</taxon>
        <taxon>Cafeteriaceae</taxon>
        <taxon>Cafeteria</taxon>
    </lineage>
</organism>
<evidence type="ECO:0000256" key="1">
    <source>
        <dbReference type="ARBA" id="ARBA00022527"/>
    </source>
</evidence>
<evidence type="ECO:0000259" key="10">
    <source>
        <dbReference type="PROSITE" id="PS50011"/>
    </source>
</evidence>
<sequence length="530" mass="53719">MSRRLRRALGGGPGAASAAAGAGEERDSAGLLPRAALGREAARGRGRDRTRLRLETERGDGTLKLGDDTVLLVTELAAGGELFDRLVDAGNFNEMTARHVMWQLLSALAHLHARGLVHRDVKPENILVTSPAHGPACPRTMAQSAADAPLPSHACPPHALPPQAPSAHGLPALPGIVGAQAPQAAAPGPFHRAAGQAAGPDAALEAPASLSPLAVTTSGDALPTVKLADFGIARHLGSGPGAKARTFCGSPQYVAPEVLRARDYAAIAARDRHRAAGSDASPSSGSPSDGPSPGAGAAQAGGASNTEGYGCAVDVWSAGVVVFVMLAGELPFDEGDYEAVGGAADGEAWVKRILQGQFRFDPPVWTHVSGLARDLVVRMLSVEPASRPTAVECLRHPWFLPLHAAHAARLRGATDLQAAAAAATAAMAASVPSANVLARSAAFSGATSVPPGALVGAGFRPAGTLQPSVGGMASHNASDLTGLERQVLQAAVRWASDWLTVPGPVAEPVSQIGSAAAAVQAAHFAGRPAF</sequence>
<evidence type="ECO:0000256" key="3">
    <source>
        <dbReference type="ARBA" id="ARBA00022741"/>
    </source>
</evidence>
<dbReference type="InterPro" id="IPR008271">
    <property type="entry name" value="Ser/Thr_kinase_AS"/>
</dbReference>
<reference evidence="11 12" key="1">
    <citation type="submission" date="2019-07" db="EMBL/GenBank/DDBJ databases">
        <title>Genomes of Cafeteria roenbergensis.</title>
        <authorList>
            <person name="Fischer M.G."/>
            <person name="Hackl T."/>
            <person name="Roman M."/>
        </authorList>
    </citation>
    <scope>NUCLEOTIDE SEQUENCE [LARGE SCALE GENOMIC DNA]</scope>
    <source>
        <strain evidence="11 12">BVI</strain>
    </source>
</reference>
<dbReference type="Proteomes" id="UP000323011">
    <property type="component" value="Unassembled WGS sequence"/>
</dbReference>
<protein>
    <recommendedName>
        <fullName evidence="10">Protein kinase domain-containing protein</fullName>
    </recommendedName>
</protein>
<feature type="active site" description="Proton acceptor" evidence="6">
    <location>
        <position position="120"/>
    </location>
</feature>
<dbReference type="InterPro" id="IPR030616">
    <property type="entry name" value="Aur-like"/>
</dbReference>
<dbReference type="GO" id="GO:0004674">
    <property type="term" value="F:protein serine/threonine kinase activity"/>
    <property type="evidence" value="ECO:0007669"/>
    <property type="project" value="UniProtKB-KW"/>
</dbReference>
<accession>A0A5A8CFS1</accession>
<evidence type="ECO:0000256" key="8">
    <source>
        <dbReference type="PIRSR" id="PIRSR630616-3"/>
    </source>
</evidence>
<dbReference type="SUPFAM" id="SSF56112">
    <property type="entry name" value="Protein kinase-like (PK-like)"/>
    <property type="match status" value="1"/>
</dbReference>
<dbReference type="EMBL" id="VLTN01000024">
    <property type="protein sequence ID" value="KAA0151875.1"/>
    <property type="molecule type" value="Genomic_DNA"/>
</dbReference>
<dbReference type="GO" id="GO:0005524">
    <property type="term" value="F:ATP binding"/>
    <property type="evidence" value="ECO:0007669"/>
    <property type="project" value="UniProtKB-KW"/>
</dbReference>
<dbReference type="PROSITE" id="PS50011">
    <property type="entry name" value="PROTEIN_KINASE_DOM"/>
    <property type="match status" value="1"/>
</dbReference>
<evidence type="ECO:0000313" key="11">
    <source>
        <dbReference type="EMBL" id="KAA0151875.1"/>
    </source>
</evidence>
<keyword evidence="3 7" id="KW-0547">Nucleotide-binding</keyword>
<evidence type="ECO:0000256" key="2">
    <source>
        <dbReference type="ARBA" id="ARBA00022679"/>
    </source>
</evidence>
<dbReference type="InterPro" id="IPR011009">
    <property type="entry name" value="Kinase-like_dom_sf"/>
</dbReference>
<evidence type="ECO:0000256" key="6">
    <source>
        <dbReference type="PIRSR" id="PIRSR630616-1"/>
    </source>
</evidence>
<evidence type="ECO:0000256" key="4">
    <source>
        <dbReference type="ARBA" id="ARBA00022777"/>
    </source>
</evidence>
<feature type="region of interest" description="Disordered" evidence="9">
    <location>
        <begin position="271"/>
        <end position="301"/>
    </location>
</feature>
<feature type="region of interest" description="Disordered" evidence="9">
    <location>
        <begin position="1"/>
        <end position="27"/>
    </location>
</feature>
<evidence type="ECO:0000256" key="5">
    <source>
        <dbReference type="ARBA" id="ARBA00022840"/>
    </source>
</evidence>
<feature type="cross-link" description="Glycyl lysine isopeptide (Lys-Gly) (interchain with G-Cter in SUMO2)" evidence="8">
    <location>
        <position position="122"/>
    </location>
</feature>
<keyword evidence="12" id="KW-1185">Reference proteome</keyword>
<keyword evidence="4" id="KW-0418">Kinase</keyword>
<comment type="caution">
    <text evidence="11">The sequence shown here is derived from an EMBL/GenBank/DDBJ whole genome shotgun (WGS) entry which is preliminary data.</text>
</comment>
<feature type="binding site" evidence="7">
    <location>
        <begin position="75"/>
        <end position="77"/>
    </location>
    <ligand>
        <name>ATP</name>
        <dbReference type="ChEBI" id="CHEBI:30616"/>
    </ligand>
</feature>
<dbReference type="Pfam" id="PF00069">
    <property type="entry name" value="Pkinase"/>
    <property type="match status" value="3"/>
</dbReference>
<dbReference type="InterPro" id="IPR000719">
    <property type="entry name" value="Prot_kinase_dom"/>
</dbReference>
<keyword evidence="1" id="KW-0723">Serine/threonine-protein kinase</keyword>
<name>A0A5A8CFS1_CAFRO</name>
<evidence type="ECO:0000313" key="12">
    <source>
        <dbReference type="Proteomes" id="UP000323011"/>
    </source>
</evidence>
<proteinExistence type="predicted"/>
<dbReference type="Gene3D" id="1.10.510.10">
    <property type="entry name" value="Transferase(Phosphotransferase) domain 1"/>
    <property type="match status" value="1"/>
</dbReference>
<dbReference type="PANTHER" id="PTHR24350">
    <property type="entry name" value="SERINE/THREONINE-PROTEIN KINASE IAL-RELATED"/>
    <property type="match status" value="1"/>
</dbReference>
<feature type="compositionally biased region" description="Low complexity" evidence="9">
    <location>
        <begin position="277"/>
        <end position="301"/>
    </location>
</feature>
<feature type="domain" description="Protein kinase" evidence="10">
    <location>
        <begin position="1"/>
        <end position="399"/>
    </location>
</feature>
<evidence type="ECO:0000256" key="7">
    <source>
        <dbReference type="PIRSR" id="PIRSR630616-2"/>
    </source>
</evidence>
<dbReference type="AlphaFoldDB" id="A0A5A8CFS1"/>
<feature type="region of interest" description="Disordered" evidence="9">
    <location>
        <begin position="138"/>
        <end position="171"/>
    </location>
</feature>
<evidence type="ECO:0000256" key="9">
    <source>
        <dbReference type="SAM" id="MobiDB-lite"/>
    </source>
</evidence>
<dbReference type="SMART" id="SM00220">
    <property type="entry name" value="S_TKc"/>
    <property type="match status" value="1"/>
</dbReference>
<keyword evidence="5 7" id="KW-0067">ATP-binding</keyword>
<dbReference type="PROSITE" id="PS00108">
    <property type="entry name" value="PROTEIN_KINASE_ST"/>
    <property type="match status" value="1"/>
</dbReference>